<evidence type="ECO:0000256" key="4">
    <source>
        <dbReference type="SAM" id="MobiDB-lite"/>
    </source>
</evidence>
<accession>G2XG73</accession>
<sequence>MDLHYWGSLSGDGCRLVAWLESRCVSILVGIGMQLPGSVARIWPERFTEAHTESFTTSGHYHGLYLIGLDWDGVDGEPISKLKLNLAHETLQEILQHFTRRIRGGESYFDPQRLWLNASLVPDSELGRMSPDDQDWGEYQSDDESSDEEVADPMEASSAGSAEPARQSKCKTGYSRAHKAAAPVPRP</sequence>
<dbReference type="SUPFAM" id="SSF55003">
    <property type="entry name" value="PAP/Archaeal CCA-adding enzyme, C-terminal domain"/>
    <property type="match status" value="1"/>
</dbReference>
<dbReference type="GO" id="GO:0003723">
    <property type="term" value="F:RNA binding"/>
    <property type="evidence" value="ECO:0007669"/>
    <property type="project" value="InterPro"/>
</dbReference>
<dbReference type="KEGG" id="vda:VDAG_09052"/>
<keyword evidence="1" id="KW-0808">Transferase</keyword>
<dbReference type="GO" id="GO:0031123">
    <property type="term" value="P:RNA 3'-end processing"/>
    <property type="evidence" value="ECO:0007669"/>
    <property type="project" value="InterPro"/>
</dbReference>
<feature type="region of interest" description="Disordered" evidence="4">
    <location>
        <begin position="126"/>
        <end position="187"/>
    </location>
</feature>
<feature type="compositionally biased region" description="Acidic residues" evidence="4">
    <location>
        <begin position="132"/>
        <end position="152"/>
    </location>
</feature>
<dbReference type="STRING" id="498257.G2XG73"/>
<name>G2XG73_VERDV</name>
<dbReference type="GO" id="GO:0005524">
    <property type="term" value="F:ATP binding"/>
    <property type="evidence" value="ECO:0007669"/>
    <property type="project" value="UniProtKB-KW"/>
</dbReference>
<organism evidence="5 6">
    <name type="scientific">Verticillium dahliae (strain VdLs.17 / ATCC MYA-4575 / FGSC 10137)</name>
    <name type="common">Verticillium wilt</name>
    <dbReference type="NCBI Taxonomy" id="498257"/>
    <lineage>
        <taxon>Eukaryota</taxon>
        <taxon>Fungi</taxon>
        <taxon>Dikarya</taxon>
        <taxon>Ascomycota</taxon>
        <taxon>Pezizomycotina</taxon>
        <taxon>Sordariomycetes</taxon>
        <taxon>Hypocreomycetidae</taxon>
        <taxon>Glomerellales</taxon>
        <taxon>Plectosphaerellaceae</taxon>
        <taxon>Verticillium</taxon>
    </lineage>
</organism>
<protein>
    <submittedName>
        <fullName evidence="5">Uncharacterized protein</fullName>
    </submittedName>
</protein>
<proteinExistence type="predicted"/>
<keyword evidence="3" id="KW-0067">ATP-binding</keyword>
<evidence type="ECO:0000256" key="2">
    <source>
        <dbReference type="ARBA" id="ARBA00022741"/>
    </source>
</evidence>
<dbReference type="InterPro" id="IPR011068">
    <property type="entry name" value="NuclTrfase_I-like_C"/>
</dbReference>
<dbReference type="GeneID" id="20710515"/>
<dbReference type="GO" id="GO:0016779">
    <property type="term" value="F:nucleotidyltransferase activity"/>
    <property type="evidence" value="ECO:0007669"/>
    <property type="project" value="InterPro"/>
</dbReference>
<keyword evidence="6" id="KW-1185">Reference proteome</keyword>
<evidence type="ECO:0000256" key="3">
    <source>
        <dbReference type="ARBA" id="ARBA00022840"/>
    </source>
</evidence>
<dbReference type="Proteomes" id="UP000001611">
    <property type="component" value="Chromosome 5"/>
</dbReference>
<dbReference type="RefSeq" id="XP_009655150.1">
    <property type="nucleotide sequence ID" value="XM_009656855.1"/>
</dbReference>
<dbReference type="EMBL" id="DS572718">
    <property type="protein sequence ID" value="EGY18892.1"/>
    <property type="molecule type" value="Genomic_DNA"/>
</dbReference>
<evidence type="ECO:0000313" key="6">
    <source>
        <dbReference type="Proteomes" id="UP000001611"/>
    </source>
</evidence>
<gene>
    <name evidence="5" type="ORF">VDAG_09052</name>
</gene>
<evidence type="ECO:0000313" key="5">
    <source>
        <dbReference type="EMBL" id="EGY18892.1"/>
    </source>
</evidence>
<dbReference type="eggNOG" id="KOG2245">
    <property type="taxonomic scope" value="Eukaryota"/>
</dbReference>
<evidence type="ECO:0000256" key="1">
    <source>
        <dbReference type="ARBA" id="ARBA00022679"/>
    </source>
</evidence>
<keyword evidence="2" id="KW-0547">Nucleotide-binding</keyword>
<reference evidence="5 6" key="1">
    <citation type="submission" date="2008-03" db="EMBL/GenBank/DDBJ databases">
        <title>The Genome Sequence of Verticillium dahliae VdLs.17.</title>
        <authorList>
            <consortium name="The Broad Institute Genome Sequencing Platform"/>
            <person name="Ma L.-J.J."/>
            <person name="Klosterman S.J."/>
            <person name="Subbarao K."/>
            <person name="Dobinson K."/>
            <person name="Veronese P."/>
            <person name="Kang S."/>
            <person name="Gold S.E."/>
            <person name="Young S."/>
            <person name="Jaffe D."/>
            <person name="Gnerre S."/>
            <person name="Berlin A."/>
            <person name="Heiman D."/>
            <person name="Hepburn T."/>
            <person name="Sykes S."/>
            <person name="Alvarado L."/>
            <person name="Kodira C.D."/>
            <person name="Lander E."/>
            <person name="Galagan J."/>
            <person name="Nusbaum C."/>
            <person name="Birren B."/>
        </authorList>
    </citation>
    <scope>NUCLEOTIDE SEQUENCE [LARGE SCALE GENOMIC DNA]</scope>
    <source>
        <strain evidence="6">VdLs.17 / ATCC MYA-4575 / FGSC 10137</strain>
    </source>
</reference>
<dbReference type="HOGENOM" id="CLU_1448770_0_0_1"/>
<dbReference type="InParanoid" id="G2XG73"/>
<dbReference type="AlphaFoldDB" id="G2XG73"/>